<dbReference type="CDD" id="cd07205">
    <property type="entry name" value="Pat_PNPLA6_PNPLA7_NTE1_like"/>
    <property type="match status" value="1"/>
</dbReference>
<dbReference type="PROSITE" id="PS00889">
    <property type="entry name" value="CNMP_BINDING_2"/>
    <property type="match status" value="1"/>
</dbReference>
<keyword evidence="4 9" id="KW-0378">Hydrolase</keyword>
<feature type="active site" description="Nucleophile" evidence="9">
    <location>
        <position position="373"/>
    </location>
</feature>
<evidence type="ECO:0000256" key="5">
    <source>
        <dbReference type="ARBA" id="ARBA00022963"/>
    </source>
</evidence>
<keyword evidence="8" id="KW-0472">Membrane</keyword>
<dbReference type="PROSITE" id="PS00888">
    <property type="entry name" value="CNMP_BINDING_1"/>
    <property type="match status" value="1"/>
</dbReference>
<dbReference type="Pfam" id="PF24179">
    <property type="entry name" value="NTE_Ploop"/>
    <property type="match status" value="1"/>
</dbReference>
<dbReference type="SUPFAM" id="SSF51206">
    <property type="entry name" value="cAMP-binding domain-like"/>
    <property type="match status" value="1"/>
</dbReference>
<dbReference type="InterPro" id="IPR018490">
    <property type="entry name" value="cNMP-bd_dom_sf"/>
</dbReference>
<dbReference type="SMART" id="SM00100">
    <property type="entry name" value="cNMP"/>
    <property type="match status" value="1"/>
</dbReference>
<feature type="short sequence motif" description="DGA/G" evidence="9">
    <location>
        <begin position="492"/>
        <end position="494"/>
    </location>
</feature>
<protein>
    <submittedName>
        <fullName evidence="13">Patatin-like phospholipase family protein</fullName>
    </submittedName>
</protein>
<evidence type="ECO:0000256" key="1">
    <source>
        <dbReference type="ARBA" id="ARBA00004370"/>
    </source>
</evidence>
<dbReference type="InterPro" id="IPR016035">
    <property type="entry name" value="Acyl_Trfase/lysoPLipase"/>
</dbReference>
<feature type="short sequence motif" description="GXSXG" evidence="9">
    <location>
        <begin position="371"/>
        <end position="375"/>
    </location>
</feature>
<evidence type="ECO:0000256" key="3">
    <source>
        <dbReference type="ARBA" id="ARBA00022692"/>
    </source>
</evidence>
<feature type="short sequence motif" description="GXGXXG" evidence="9">
    <location>
        <begin position="344"/>
        <end position="349"/>
    </location>
</feature>
<dbReference type="InterPro" id="IPR000595">
    <property type="entry name" value="cNMP-bd_dom"/>
</dbReference>
<dbReference type="Proteomes" id="UP001365405">
    <property type="component" value="Unassembled WGS sequence"/>
</dbReference>
<dbReference type="InterPro" id="IPR056556">
    <property type="entry name" value="NTE1_P-loop_dom"/>
</dbReference>
<comment type="subcellular location">
    <subcellularLocation>
        <location evidence="1">Membrane</location>
    </subcellularLocation>
</comment>
<dbReference type="PANTHER" id="PTHR14226">
    <property type="entry name" value="NEUROPATHY TARGET ESTERASE/SWISS CHEESE D.MELANOGASTER"/>
    <property type="match status" value="1"/>
</dbReference>
<keyword evidence="5 9" id="KW-0442">Lipid degradation</keyword>
<dbReference type="PROSITE" id="PS01237">
    <property type="entry name" value="UPF0028"/>
    <property type="match status" value="1"/>
</dbReference>
<evidence type="ECO:0000313" key="13">
    <source>
        <dbReference type="EMBL" id="MEK8049815.1"/>
    </source>
</evidence>
<dbReference type="Pfam" id="PF01734">
    <property type="entry name" value="Patatin"/>
    <property type="match status" value="1"/>
</dbReference>
<feature type="region of interest" description="Disordered" evidence="10">
    <location>
        <begin position="617"/>
        <end position="648"/>
    </location>
</feature>
<name>A0ABU9CHJ3_9BURK</name>
<reference evidence="13 14" key="1">
    <citation type="submission" date="2024-04" db="EMBL/GenBank/DDBJ databases">
        <title>Novel species of the genus Ideonella isolated from streams.</title>
        <authorList>
            <person name="Lu H."/>
        </authorList>
    </citation>
    <scope>NUCLEOTIDE SEQUENCE [LARGE SCALE GENOMIC DNA]</scope>
    <source>
        <strain evidence="13 14">DXS22W</strain>
    </source>
</reference>
<proteinExistence type="inferred from homology"/>
<evidence type="ECO:0000256" key="6">
    <source>
        <dbReference type="ARBA" id="ARBA00022989"/>
    </source>
</evidence>
<keyword evidence="14" id="KW-1185">Reference proteome</keyword>
<keyword evidence="3" id="KW-0812">Transmembrane</keyword>
<dbReference type="RefSeq" id="WP_341409491.1">
    <property type="nucleotide sequence ID" value="NZ_JBBUTH010000003.1"/>
</dbReference>
<gene>
    <name evidence="13" type="ORF">AACH10_06170</name>
</gene>
<dbReference type="SUPFAM" id="SSF52151">
    <property type="entry name" value="FabD/lysophospholipase-like"/>
    <property type="match status" value="1"/>
</dbReference>
<evidence type="ECO:0000256" key="7">
    <source>
        <dbReference type="ARBA" id="ARBA00023098"/>
    </source>
</evidence>
<dbReference type="CDD" id="cd00038">
    <property type="entry name" value="CAP_ED"/>
    <property type="match status" value="1"/>
</dbReference>
<evidence type="ECO:0000259" key="11">
    <source>
        <dbReference type="PROSITE" id="PS50042"/>
    </source>
</evidence>
<dbReference type="EMBL" id="JBBUTH010000003">
    <property type="protein sequence ID" value="MEK8049815.1"/>
    <property type="molecule type" value="Genomic_DNA"/>
</dbReference>
<feature type="compositionally biased region" description="Low complexity" evidence="10">
    <location>
        <begin position="618"/>
        <end position="641"/>
    </location>
</feature>
<comment type="caution">
    <text evidence="13">The sequence shown here is derived from an EMBL/GenBank/DDBJ whole genome shotgun (WGS) entry which is preliminary data.</text>
</comment>
<keyword evidence="7 9" id="KW-0443">Lipid metabolism</keyword>
<evidence type="ECO:0000256" key="4">
    <source>
        <dbReference type="ARBA" id="ARBA00022801"/>
    </source>
</evidence>
<evidence type="ECO:0000256" key="2">
    <source>
        <dbReference type="ARBA" id="ARBA00006636"/>
    </source>
</evidence>
<dbReference type="InterPro" id="IPR050301">
    <property type="entry name" value="NTE"/>
</dbReference>
<dbReference type="Pfam" id="PF00027">
    <property type="entry name" value="cNMP_binding"/>
    <property type="match status" value="1"/>
</dbReference>
<feature type="domain" description="PNPLA" evidence="12">
    <location>
        <begin position="340"/>
        <end position="505"/>
    </location>
</feature>
<sequence>MSLADLPRPPHQEDLLRQHLSRFLGVTDTAALDAVCERLRWLDLAGGEPLIRQGEAGDALFMLVSGRLRAYIDEPDGGPRRMVREIARGEVVGEMSLFTGAPRSATVVALRDSVLVALDRADFHELLPLRPEVTLALTRQVIQRLQTERGSTLIDSPVAMALVPVTAGVDSAGLAAALAAALPAGGRVAVLDRARVEALLGPGSLDSQASGGVEGARRRVAMLLDEVESTHDYVLLVGDDTASDWTGLCLRHADEILLLADADAPPQLHVSERRFLLDRAGRGEAAEILVLLHPADRPMPRGTAAWLARRPVSGHLHVRPALARDIARLARFQSRQAVGLVLAGGGARGFAHLGVLRALQERGIEVDCVGGTSIGAVMATLAATDQPFEQVDRVARPAFATNPTGDFTLLPFVSLIKGRRLRRVVGEAVQCAVGEGAGIEDLWKPFFCVATNYSQASELVLERGPLLQAILASIAIPGALPPVLRDGELLCDGGTFNNFPVDVMRRQRGVGRVIGVDLSADPPRRIDLDEMPDGWALLRDRLRPRKRRRFRLPSLPTLLINATILYSQSRQKQARTLTDLYFNPPLKRVGMLDWSRYDEVVQLGYEHACALLDGSAGGPAPTAAASAAPAVSTAAPRSPATMAATARR</sequence>
<dbReference type="PANTHER" id="PTHR14226:SF29">
    <property type="entry name" value="NEUROPATHY TARGET ESTERASE SWS"/>
    <property type="match status" value="1"/>
</dbReference>
<organism evidence="13 14">
    <name type="scientific">Pseudaquabacterium inlustre</name>
    <dbReference type="NCBI Taxonomy" id="2984192"/>
    <lineage>
        <taxon>Bacteria</taxon>
        <taxon>Pseudomonadati</taxon>
        <taxon>Pseudomonadota</taxon>
        <taxon>Betaproteobacteria</taxon>
        <taxon>Burkholderiales</taxon>
        <taxon>Sphaerotilaceae</taxon>
        <taxon>Pseudaquabacterium</taxon>
    </lineage>
</organism>
<dbReference type="InterPro" id="IPR001423">
    <property type="entry name" value="LysoPLipase_patatin_CS"/>
</dbReference>
<feature type="domain" description="Cyclic nucleotide-binding" evidence="11">
    <location>
        <begin position="23"/>
        <end position="144"/>
    </location>
</feature>
<dbReference type="PROSITE" id="PS51635">
    <property type="entry name" value="PNPLA"/>
    <property type="match status" value="1"/>
</dbReference>
<evidence type="ECO:0000259" key="12">
    <source>
        <dbReference type="PROSITE" id="PS51635"/>
    </source>
</evidence>
<dbReference type="InterPro" id="IPR002641">
    <property type="entry name" value="PNPLA_dom"/>
</dbReference>
<dbReference type="Gene3D" id="2.60.120.10">
    <property type="entry name" value="Jelly Rolls"/>
    <property type="match status" value="1"/>
</dbReference>
<accession>A0ABU9CHJ3</accession>
<evidence type="ECO:0000256" key="9">
    <source>
        <dbReference type="PROSITE-ProRule" id="PRU01161"/>
    </source>
</evidence>
<comment type="similarity">
    <text evidence="2">Belongs to the NTE family.</text>
</comment>
<feature type="active site" description="Proton acceptor" evidence="9">
    <location>
        <position position="492"/>
    </location>
</feature>
<evidence type="ECO:0000313" key="14">
    <source>
        <dbReference type="Proteomes" id="UP001365405"/>
    </source>
</evidence>
<keyword evidence="6" id="KW-1133">Transmembrane helix</keyword>
<dbReference type="PROSITE" id="PS50042">
    <property type="entry name" value="CNMP_BINDING_3"/>
    <property type="match status" value="1"/>
</dbReference>
<dbReference type="InterPro" id="IPR014710">
    <property type="entry name" value="RmlC-like_jellyroll"/>
</dbReference>
<dbReference type="InterPro" id="IPR018488">
    <property type="entry name" value="cNMP-bd_CS"/>
</dbReference>
<dbReference type="Gene3D" id="3.40.1090.10">
    <property type="entry name" value="Cytosolic phospholipase A2 catalytic domain"/>
    <property type="match status" value="2"/>
</dbReference>
<evidence type="ECO:0000256" key="8">
    <source>
        <dbReference type="ARBA" id="ARBA00023136"/>
    </source>
</evidence>
<evidence type="ECO:0000256" key="10">
    <source>
        <dbReference type="SAM" id="MobiDB-lite"/>
    </source>
</evidence>